<dbReference type="InterPro" id="IPR011993">
    <property type="entry name" value="PH-like_dom_sf"/>
</dbReference>
<dbReference type="Pfam" id="PF00784">
    <property type="entry name" value="MyTH4"/>
    <property type="match status" value="1"/>
</dbReference>
<feature type="compositionally biased region" description="Polar residues" evidence="4">
    <location>
        <begin position="286"/>
        <end position="297"/>
    </location>
</feature>
<dbReference type="AlphaFoldDB" id="A0AAF3F169"/>
<dbReference type="Gene3D" id="3.10.20.90">
    <property type="entry name" value="Phosphatidylinositol 3-kinase Catalytic Subunit, Chain A, domain 1"/>
    <property type="match status" value="1"/>
</dbReference>
<dbReference type="Gene3D" id="2.30.29.30">
    <property type="entry name" value="Pleckstrin-homology domain (PH domain)/Phosphotyrosine-binding domain (PTB)"/>
    <property type="match status" value="3"/>
</dbReference>
<dbReference type="InterPro" id="IPR014352">
    <property type="entry name" value="FERM/acyl-CoA-bd_prot_sf"/>
</dbReference>
<feature type="compositionally biased region" description="Polar residues" evidence="4">
    <location>
        <begin position="1"/>
        <end position="17"/>
    </location>
</feature>
<dbReference type="GO" id="GO:0005856">
    <property type="term" value="C:cytoskeleton"/>
    <property type="evidence" value="ECO:0007669"/>
    <property type="project" value="InterPro"/>
</dbReference>
<dbReference type="PANTHER" id="PTHR22903:SF8">
    <property type="entry name" value="MAX-1A"/>
    <property type="match status" value="1"/>
</dbReference>
<evidence type="ECO:0000256" key="4">
    <source>
        <dbReference type="SAM" id="MobiDB-lite"/>
    </source>
</evidence>
<feature type="region of interest" description="Disordered" evidence="4">
    <location>
        <begin position="1"/>
        <end position="23"/>
    </location>
</feature>
<feature type="region of interest" description="Disordered" evidence="4">
    <location>
        <begin position="285"/>
        <end position="344"/>
    </location>
</feature>
<feature type="compositionally biased region" description="Basic and acidic residues" evidence="4">
    <location>
        <begin position="570"/>
        <end position="581"/>
    </location>
</feature>
<protein>
    <submittedName>
        <fullName evidence="9">Uncharacterized protein</fullName>
    </submittedName>
</protein>
<dbReference type="SMART" id="SM00139">
    <property type="entry name" value="MyTH4"/>
    <property type="match status" value="1"/>
</dbReference>
<dbReference type="PANTHER" id="PTHR22903">
    <property type="entry name" value="PLEKHH PROTEIN"/>
    <property type="match status" value="1"/>
</dbReference>
<dbReference type="PROSITE" id="PS50057">
    <property type="entry name" value="FERM_3"/>
    <property type="match status" value="1"/>
</dbReference>
<dbReference type="PROSITE" id="PS51016">
    <property type="entry name" value="MYTH4"/>
    <property type="match status" value="1"/>
</dbReference>
<feature type="compositionally biased region" description="Polar residues" evidence="4">
    <location>
        <begin position="308"/>
        <end position="321"/>
    </location>
</feature>
<evidence type="ECO:0000256" key="1">
    <source>
        <dbReference type="ARBA" id="ARBA00022737"/>
    </source>
</evidence>
<dbReference type="WBParaSite" id="MBELARI_LOCUS20234">
    <property type="protein sequence ID" value="MBELARI_LOCUS20234"/>
    <property type="gene ID" value="MBELARI_LOCUS20234"/>
</dbReference>
<feature type="coiled-coil region" evidence="3">
    <location>
        <begin position="33"/>
        <end position="60"/>
    </location>
</feature>
<feature type="compositionally biased region" description="Low complexity" evidence="4">
    <location>
        <begin position="328"/>
        <end position="340"/>
    </location>
</feature>
<dbReference type="InterPro" id="IPR001849">
    <property type="entry name" value="PH_domain"/>
</dbReference>
<evidence type="ECO:0000259" key="5">
    <source>
        <dbReference type="PROSITE" id="PS50003"/>
    </source>
</evidence>
<evidence type="ECO:0000256" key="3">
    <source>
        <dbReference type="SAM" id="Coils"/>
    </source>
</evidence>
<feature type="domain" description="PH" evidence="5">
    <location>
        <begin position="503"/>
        <end position="619"/>
    </location>
</feature>
<dbReference type="InterPro" id="IPR038185">
    <property type="entry name" value="MyTH4_dom_sf"/>
</dbReference>
<proteinExistence type="predicted"/>
<dbReference type="Gene3D" id="1.20.80.10">
    <property type="match status" value="1"/>
</dbReference>
<dbReference type="SUPFAM" id="SSF50729">
    <property type="entry name" value="PH domain-like"/>
    <property type="match status" value="2"/>
</dbReference>
<feature type="domain" description="PH" evidence="5">
    <location>
        <begin position="388"/>
        <end position="488"/>
    </location>
</feature>
<dbReference type="Pfam" id="PF21989">
    <property type="entry name" value="RA_2"/>
    <property type="match status" value="1"/>
</dbReference>
<dbReference type="Gene3D" id="1.25.40.530">
    <property type="entry name" value="MyTH4 domain"/>
    <property type="match status" value="1"/>
</dbReference>
<dbReference type="InterPro" id="IPR000857">
    <property type="entry name" value="MyTH4_dom"/>
</dbReference>
<keyword evidence="8" id="KW-1185">Reference proteome</keyword>
<feature type="domain" description="MyTH4" evidence="7">
    <location>
        <begin position="657"/>
        <end position="804"/>
    </location>
</feature>
<evidence type="ECO:0000313" key="9">
    <source>
        <dbReference type="WBParaSite" id="MBELARI_LOCUS20234"/>
    </source>
</evidence>
<dbReference type="CDD" id="cd14473">
    <property type="entry name" value="FERM_B-lobe"/>
    <property type="match status" value="1"/>
</dbReference>
<dbReference type="InterPro" id="IPR000299">
    <property type="entry name" value="FERM_domain"/>
</dbReference>
<dbReference type="Pfam" id="PF00373">
    <property type="entry name" value="FERM_M"/>
    <property type="match status" value="1"/>
</dbReference>
<dbReference type="InterPro" id="IPR035963">
    <property type="entry name" value="FERM_2"/>
</dbReference>
<dbReference type="SMART" id="SM00233">
    <property type="entry name" value="PH"/>
    <property type="match status" value="2"/>
</dbReference>
<feature type="region of interest" description="Disordered" evidence="4">
    <location>
        <begin position="557"/>
        <end position="581"/>
    </location>
</feature>
<evidence type="ECO:0000259" key="7">
    <source>
        <dbReference type="PROSITE" id="PS51016"/>
    </source>
</evidence>
<dbReference type="Proteomes" id="UP000887575">
    <property type="component" value="Unassembled WGS sequence"/>
</dbReference>
<dbReference type="PROSITE" id="PS50003">
    <property type="entry name" value="PH_DOMAIN"/>
    <property type="match status" value="2"/>
</dbReference>
<keyword evidence="1" id="KW-0677">Repeat</keyword>
<evidence type="ECO:0000259" key="6">
    <source>
        <dbReference type="PROSITE" id="PS50057"/>
    </source>
</evidence>
<evidence type="ECO:0000256" key="2">
    <source>
        <dbReference type="ARBA" id="ARBA00023054"/>
    </source>
</evidence>
<dbReference type="Pfam" id="PF00169">
    <property type="entry name" value="PH"/>
    <property type="match status" value="2"/>
</dbReference>
<name>A0AAF3F169_9BILA</name>
<dbReference type="InterPro" id="IPR019748">
    <property type="entry name" value="FERM_central"/>
</dbReference>
<feature type="domain" description="FERM" evidence="6">
    <location>
        <begin position="815"/>
        <end position="1131"/>
    </location>
</feature>
<reference evidence="9" key="1">
    <citation type="submission" date="2024-02" db="UniProtKB">
        <authorList>
            <consortium name="WormBaseParasite"/>
        </authorList>
    </citation>
    <scope>IDENTIFICATION</scope>
</reference>
<evidence type="ECO:0000313" key="8">
    <source>
        <dbReference type="Proteomes" id="UP000887575"/>
    </source>
</evidence>
<keyword evidence="2 3" id="KW-0175">Coiled coil</keyword>
<feature type="region of interest" description="Disordered" evidence="4">
    <location>
        <begin position="129"/>
        <end position="192"/>
    </location>
</feature>
<organism evidence="8 9">
    <name type="scientific">Mesorhabditis belari</name>
    <dbReference type="NCBI Taxonomy" id="2138241"/>
    <lineage>
        <taxon>Eukaryota</taxon>
        <taxon>Metazoa</taxon>
        <taxon>Ecdysozoa</taxon>
        <taxon>Nematoda</taxon>
        <taxon>Chromadorea</taxon>
        <taxon>Rhabditida</taxon>
        <taxon>Rhabditina</taxon>
        <taxon>Rhabditomorpha</taxon>
        <taxon>Rhabditoidea</taxon>
        <taxon>Rhabditidae</taxon>
        <taxon>Mesorhabditinae</taxon>
        <taxon>Mesorhabditis</taxon>
    </lineage>
</organism>
<dbReference type="SMART" id="SM00295">
    <property type="entry name" value="B41"/>
    <property type="match status" value="1"/>
</dbReference>
<sequence length="1135" mass="128833">MDASQLAGTSKGSNSLIRSPDDEKVMAKTAQIKQWVVHRLKELEEQNERLKQQNLRCTTQLQMLKSMSEKSRNWNNKKTNSFDVMSHSVTGALPVCRELENRTSDDSGLTSDEHERGCTALITDNAVMSRSIAGESTPKTLRKKMTRQNSADCAPQAPVTPSSDGSPVWEQSRPIPTPRKPRNTPINVERDSLNSFRDEYEFDCDEEEEEEMFDEVVESPSEHRAPAKYADYVNLADFCAIRDDEVVYSDIIKPTTSQPPEPPQHKTRPWESRLLDVAEKCLSPIDSLTSDSPNRSSSQKRESFDGQRPSNASASPYQVTRISLDRVSSSPRRSNGASSNLSTRSPRIFSNYSIALSDRDSKDYQNGSAEIKTRPLNIRTSLIPTTDSLEKSGYWSLVSESRLKSLKRRFVELRNGQLSFYRTQKNQSRDEEPLARIALTEIKSVTRMAQCGGNYAFLLVTGTQKFQYMTESERATEEWIHVLTQAIKGATLRELATRTTRLEASISGILQRVRCGHSKRLFASLSQHKLMFFKSPDDTVPTSFLSLQGAHICEKQKTESDEYSGSSDEQQQKEQKGNNANKREYTISIELANEDPLYLVLRSAEEKEKWLYFLRSAAGDATLCGTPFEILMQRMLIDGARQDSPFWNDLLLVSAEDPKDPMVSINAQEKKKTIEIAKACHLFVSVLMRPCAVQYHIDLAQNILSSAIQLEFVRNELYAQLIRMTSGTMPFALQGWKLLALTLPLFLPKQYALLWLLKRHIARWAAKSGDEANIAAYCEGTLEKSLQTGGRDEGPSRLEATSILTRDPSSTKFPHSISVRLPNGDYQVVEFDGSTEVGQCLSSLCLKLGMRPALLSGYALYIDHPSNQGLHLLKGKQKLCDCLTLWERRERDSRRGRISAEGVAKLELRLRHYWRHLAHTETLLERGFLVWRQAEEIVGGRVPVSSELADHLMSLYAQLSFGDLDGAPTDQHFQYVTSKFYPRKMYEVANLRTLRANLETNWRQMGGMSENECIRVILQVLRKWPLFGCSLWEAGMRTSNDRSVFVAVHDSGVHILDRRHLETIRSFPFQKLVTFGGFHNDFMITVERILSPDSHPEETPKERITFSMEPAQIEQLTTHLAEYIRCQKLVFNISK</sequence>
<accession>A0AAF3F169</accession>
<dbReference type="SUPFAM" id="SSF47031">
    <property type="entry name" value="Second domain of FERM"/>
    <property type="match status" value="1"/>
</dbReference>
<dbReference type="InterPro" id="IPR019749">
    <property type="entry name" value="Band_41_domain"/>
</dbReference>